<dbReference type="GO" id="GO:0022900">
    <property type="term" value="P:electron transport chain"/>
    <property type="evidence" value="ECO:0007669"/>
    <property type="project" value="UniProtKB-UniRule"/>
</dbReference>
<dbReference type="GO" id="GO:0055085">
    <property type="term" value="P:transmembrane transport"/>
    <property type="evidence" value="ECO:0007669"/>
    <property type="project" value="InterPro"/>
</dbReference>
<evidence type="ECO:0000256" key="1">
    <source>
        <dbReference type="ARBA" id="ARBA00022448"/>
    </source>
</evidence>
<comment type="cofactor">
    <cofactor evidence="10">
        <name>FMN</name>
        <dbReference type="ChEBI" id="CHEBI:58210"/>
    </cofactor>
</comment>
<dbReference type="HAMAP" id="MF_00462">
    <property type="entry name" value="RsxD_RnfD"/>
    <property type="match status" value="1"/>
</dbReference>
<comment type="subcellular location">
    <subcellularLocation>
        <location evidence="10">Cell membrane</location>
        <topology evidence="10">Multi-pass membrane protein</topology>
    </subcellularLocation>
</comment>
<dbReference type="GO" id="GO:0005886">
    <property type="term" value="C:plasma membrane"/>
    <property type="evidence" value="ECO:0007669"/>
    <property type="project" value="UniProtKB-SubCell"/>
</dbReference>
<keyword evidence="7 10" id="KW-0249">Electron transport</keyword>
<reference evidence="11" key="1">
    <citation type="submission" date="2012-11" db="EMBL/GenBank/DDBJ databases">
        <title>Dependencies among metagenomic species, viruses, plasmids and units of genetic variation.</title>
        <authorList>
            <person name="Nielsen H.B."/>
            <person name="Almeida M."/>
            <person name="Juncker A.S."/>
            <person name="Rasmussen S."/>
            <person name="Li J."/>
            <person name="Sunagawa S."/>
            <person name="Plichta D."/>
            <person name="Gautier L."/>
            <person name="Le Chatelier E."/>
            <person name="Peletier E."/>
            <person name="Bonde I."/>
            <person name="Nielsen T."/>
            <person name="Manichanh C."/>
            <person name="Arumugam M."/>
            <person name="Batto J."/>
            <person name="Santos M.B.Q.D."/>
            <person name="Blom N."/>
            <person name="Borruel N."/>
            <person name="Burgdorf K.S."/>
            <person name="Boumezbeur F."/>
            <person name="Casellas F."/>
            <person name="Dore J."/>
            <person name="Guarner F."/>
            <person name="Hansen T."/>
            <person name="Hildebrand F."/>
            <person name="Kaas R.S."/>
            <person name="Kennedy S."/>
            <person name="Kristiansen K."/>
            <person name="Kultima J.R."/>
            <person name="Leonard P."/>
            <person name="Levenez F."/>
            <person name="Lund O."/>
            <person name="Moumen B."/>
            <person name="Le Paslier D."/>
            <person name="Pons N."/>
            <person name="Pedersen O."/>
            <person name="Prifti E."/>
            <person name="Qin J."/>
            <person name="Raes J."/>
            <person name="Tap J."/>
            <person name="Tims S."/>
            <person name="Ussery D.W."/>
            <person name="Yamada T."/>
            <person name="MetaHit consortium"/>
            <person name="Renault P."/>
            <person name="Sicheritz-Ponten T."/>
            <person name="Bork P."/>
            <person name="Wang J."/>
            <person name="Brunak S."/>
            <person name="Ehrlich S.D."/>
        </authorList>
    </citation>
    <scope>NUCLEOTIDE SEQUENCE [LARGE SCALE GENOMIC DNA]</scope>
</reference>
<dbReference type="InterPro" id="IPR004338">
    <property type="entry name" value="NqrB/RnfD"/>
</dbReference>
<evidence type="ECO:0000256" key="6">
    <source>
        <dbReference type="ARBA" id="ARBA00022967"/>
    </source>
</evidence>
<evidence type="ECO:0000256" key="2">
    <source>
        <dbReference type="ARBA" id="ARBA00022553"/>
    </source>
</evidence>
<evidence type="ECO:0000256" key="10">
    <source>
        <dbReference type="HAMAP-Rule" id="MF_00462"/>
    </source>
</evidence>
<proteinExistence type="inferred from homology"/>
<protein>
    <recommendedName>
        <fullName evidence="10">Ion-translocating oxidoreductase complex subunit D</fullName>
        <ecNumber evidence="10">7.-.-.-</ecNumber>
    </recommendedName>
    <alternativeName>
        <fullName evidence="10">Rnf electron transport complex subunit D</fullName>
    </alternativeName>
</protein>
<dbReference type="AlphaFoldDB" id="R5LH73"/>
<dbReference type="PANTHER" id="PTHR30578">
    <property type="entry name" value="ELECTRON TRANSPORT COMPLEX PROTEIN RNFD"/>
    <property type="match status" value="1"/>
</dbReference>
<dbReference type="Proteomes" id="UP000018300">
    <property type="component" value="Unassembled WGS sequence"/>
</dbReference>
<evidence type="ECO:0000256" key="5">
    <source>
        <dbReference type="ARBA" id="ARBA00022692"/>
    </source>
</evidence>
<feature type="transmembrane region" description="Helical" evidence="10">
    <location>
        <begin position="226"/>
        <end position="244"/>
    </location>
</feature>
<name>R5LH73_9FIRM</name>
<evidence type="ECO:0000256" key="4">
    <source>
        <dbReference type="ARBA" id="ARBA00022643"/>
    </source>
</evidence>
<feature type="transmembrane region" description="Helical" evidence="10">
    <location>
        <begin position="201"/>
        <end position="220"/>
    </location>
</feature>
<keyword evidence="4 10" id="KW-0288">FMN</keyword>
<keyword evidence="5 10" id="KW-0812">Transmembrane</keyword>
<gene>
    <name evidence="10" type="primary">rnfD</name>
    <name evidence="11" type="ORF">BN569_01347</name>
</gene>
<evidence type="ECO:0000256" key="9">
    <source>
        <dbReference type="ARBA" id="ARBA00023136"/>
    </source>
</evidence>
<evidence type="ECO:0000256" key="3">
    <source>
        <dbReference type="ARBA" id="ARBA00022630"/>
    </source>
</evidence>
<dbReference type="NCBIfam" id="TIGR01946">
    <property type="entry name" value="rnfD"/>
    <property type="match status" value="1"/>
</dbReference>
<dbReference type="Pfam" id="PF03116">
    <property type="entry name" value="NQR2_RnfD_RnfE"/>
    <property type="match status" value="1"/>
</dbReference>
<dbReference type="EMBL" id="CAYU010000107">
    <property type="protein sequence ID" value="CCY78480.1"/>
    <property type="molecule type" value="Genomic_DNA"/>
</dbReference>
<comment type="caution">
    <text evidence="10">Lacks conserved residue(s) required for the propagation of feature annotation.</text>
</comment>
<sequence>MNEKMYNVSSSPHVRDKSSTNRIMIDVCIALLPACVFGVVNFGFRALLVLAVSVTSCILFEYFYERGMHKKITVGDFSAVVTGLLLGMNLPSTIPIWMVILGSAFSIIIVKQLFGGLGQNFMNPALAGRCFLLISFAGQMTKFTYDGVTGATPLAVLKNGGEVSVLKMFLGTTGGVIGETCTIALLAGGIYLIIRKVIAPTIPLIYIGVFSAFILVFGGHGFDLEYLAAHLCGGGLMLGAFFMATDYVTSPVTTGGKVIFAALLGILTGLFRIYGNSAEGVSYAIIFCNLLVPLIEKITVPKAFGVVKEKKNKEAV</sequence>
<feature type="transmembrane region" description="Helical" evidence="10">
    <location>
        <begin position="256"/>
        <end position="275"/>
    </location>
</feature>
<dbReference type="EC" id="7.-.-.-" evidence="10"/>
<accession>R5LH73</accession>
<keyword evidence="10" id="KW-1003">Cell membrane</keyword>
<feature type="transmembrane region" description="Helical" evidence="10">
    <location>
        <begin position="165"/>
        <end position="194"/>
    </location>
</feature>
<organism evidence="11 12">
    <name type="scientific">Eshraghiella crossota CAG:259</name>
    <dbReference type="NCBI Taxonomy" id="1263062"/>
    <lineage>
        <taxon>Bacteria</taxon>
        <taxon>Bacillati</taxon>
        <taxon>Bacillota</taxon>
        <taxon>Clostridia</taxon>
        <taxon>Lachnospirales</taxon>
        <taxon>Lachnospiraceae</taxon>
        <taxon>Eshraghiella</taxon>
    </lineage>
</organism>
<comment type="similarity">
    <text evidence="10">Belongs to the NqrB/RnfD family.</text>
</comment>
<feature type="transmembrane region" description="Helical" evidence="10">
    <location>
        <begin position="46"/>
        <end position="64"/>
    </location>
</feature>
<keyword evidence="3 10" id="KW-0285">Flavoprotein</keyword>
<keyword evidence="9 10" id="KW-0472">Membrane</keyword>
<evidence type="ECO:0000256" key="8">
    <source>
        <dbReference type="ARBA" id="ARBA00022989"/>
    </source>
</evidence>
<evidence type="ECO:0000256" key="7">
    <source>
        <dbReference type="ARBA" id="ARBA00022982"/>
    </source>
</evidence>
<comment type="function">
    <text evidence="10">Part of a membrane-bound complex that couples electron transfer with translocation of ions across the membrane.</text>
</comment>
<comment type="caution">
    <text evidence="11">The sequence shown here is derived from an EMBL/GenBank/DDBJ whole genome shotgun (WGS) entry which is preliminary data.</text>
</comment>
<feature type="modified residue" description="FMN phosphoryl threonine" evidence="10">
    <location>
        <position position="152"/>
    </location>
</feature>
<keyword evidence="2 10" id="KW-0597">Phosphoprotein</keyword>
<dbReference type="InterPro" id="IPR011303">
    <property type="entry name" value="RnfD_bac"/>
</dbReference>
<keyword evidence="8 10" id="KW-1133">Transmembrane helix</keyword>
<feature type="transmembrane region" description="Helical" evidence="10">
    <location>
        <begin position="21"/>
        <end position="40"/>
    </location>
</feature>
<evidence type="ECO:0000313" key="12">
    <source>
        <dbReference type="Proteomes" id="UP000018300"/>
    </source>
</evidence>
<evidence type="ECO:0000313" key="11">
    <source>
        <dbReference type="EMBL" id="CCY78480.1"/>
    </source>
</evidence>
<comment type="subunit">
    <text evidence="10">The complex is composed of six subunits: RnfA, RnfB, RnfC, RnfD, RnfE and RnfG.</text>
</comment>
<keyword evidence="1 10" id="KW-0813">Transport</keyword>
<dbReference type="PANTHER" id="PTHR30578:SF0">
    <property type="entry name" value="ION-TRANSLOCATING OXIDOREDUCTASE COMPLEX SUBUNIT D"/>
    <property type="match status" value="1"/>
</dbReference>
<keyword evidence="6 10" id="KW-1278">Translocase</keyword>